<dbReference type="Gene3D" id="3.40.50.2000">
    <property type="entry name" value="Glycogen Phosphorylase B"/>
    <property type="match status" value="2"/>
</dbReference>
<comment type="caution">
    <text evidence="10">The sequence shown here is derived from an EMBL/GenBank/DDBJ whole genome shotgun (WGS) entry which is preliminary data.</text>
</comment>
<dbReference type="PANTHER" id="PTHR45825">
    <property type="entry name" value="GRANULE-BOUND STARCH SYNTHASE 1, CHLOROPLASTIC/AMYLOPLASTIC"/>
    <property type="match status" value="1"/>
</dbReference>
<dbReference type="UniPathway" id="UPA00164"/>
<dbReference type="NCBIfam" id="TIGR02095">
    <property type="entry name" value="glgA"/>
    <property type="match status" value="1"/>
</dbReference>
<feature type="binding site" evidence="7">
    <location>
        <position position="15"/>
    </location>
    <ligand>
        <name>ADP-alpha-D-glucose</name>
        <dbReference type="ChEBI" id="CHEBI:57498"/>
    </ligand>
</feature>
<proteinExistence type="inferred from homology"/>
<protein>
    <recommendedName>
        <fullName evidence="7">Glycogen synthase</fullName>
        <ecNumber evidence="7">2.4.1.21</ecNumber>
    </recommendedName>
    <alternativeName>
        <fullName evidence="7">Starch [bacterial glycogen] synthase</fullName>
    </alternativeName>
</protein>
<sequence length="484" mass="55978">MRVLFAVSECVPFIKSGGLADVAGSLPKELKKQGTDVAVIMPKYQDIPAHLLANIKKRCYFFVPIGWRNQYCGIEELEVDGITFYFIDNEWYFKRSGLYGYGDDGERFAFFNRAVLESLPYLADYPDIIHCHDWHTAMIPFLLNVDYKWKKEYSNIKTVFTIHNLQFQGILPREVLGDLFNLNDYYFTADNLEFYGNVNLMKGGLIATDKITTVSPTYKNEIQTEYYGEKLNNVLKQRESDLYGIINGIDEETYNPETDPGITANYTVTSLEKKQENKKFIQQKFGLKEDPEVPIICMITRLTSQKGLELVRHVFHEIMEEDVQFLVLGTGDPEFENFFREMEYTYSDKCKAYIGFDENLAHQIYAGADLFLMPSKFEPCGLGQLIALRYGNIPIVRETGGLNDTVFSYNELTEEGNGFSFTNFNAHDMLFTIRRGIGFYKEDKEVWHKLMKNAMSMDNSWAQSAFKYNQLYAELISRSESHVF</sequence>
<dbReference type="InterPro" id="IPR013534">
    <property type="entry name" value="Starch_synth_cat_dom"/>
</dbReference>
<evidence type="ECO:0000256" key="1">
    <source>
        <dbReference type="ARBA" id="ARBA00001478"/>
    </source>
</evidence>
<keyword evidence="4 7" id="KW-0328">Glycosyltransferase</keyword>
<evidence type="ECO:0000256" key="7">
    <source>
        <dbReference type="HAMAP-Rule" id="MF_00484"/>
    </source>
</evidence>
<comment type="function">
    <text evidence="2 7">Synthesizes alpha-1,4-glucan chains using ADP-glucose.</text>
</comment>
<keyword evidence="11" id="KW-1185">Reference proteome</keyword>
<name>A0A7Y0KAL8_9BACI</name>
<keyword evidence="6 7" id="KW-0320">Glycogen biosynthesis</keyword>
<dbReference type="HAMAP" id="MF_00484">
    <property type="entry name" value="Glycogen_synth"/>
    <property type="match status" value="1"/>
</dbReference>
<dbReference type="Pfam" id="PF08323">
    <property type="entry name" value="Glyco_transf_5"/>
    <property type="match status" value="1"/>
</dbReference>
<dbReference type="GO" id="GO:0005978">
    <property type="term" value="P:glycogen biosynthetic process"/>
    <property type="evidence" value="ECO:0007669"/>
    <property type="project" value="UniProtKB-UniRule"/>
</dbReference>
<evidence type="ECO:0000313" key="11">
    <source>
        <dbReference type="Proteomes" id="UP000588491"/>
    </source>
</evidence>
<comment type="pathway">
    <text evidence="7">Glycan biosynthesis; glycogen biosynthesis.</text>
</comment>
<comment type="similarity">
    <text evidence="3 7">Belongs to the glycosyltransferase 1 family. Bacterial/plant glycogen synthase subfamily.</text>
</comment>
<gene>
    <name evidence="7 10" type="primary">glgA</name>
    <name evidence="10" type="ORF">HHU08_18095</name>
</gene>
<reference evidence="10 11" key="1">
    <citation type="submission" date="2020-04" db="EMBL/GenBank/DDBJ databases">
        <title>Bacillus sp. UniB3 isolated from commercial digestive syrup.</title>
        <authorList>
            <person name="Thorat V."/>
            <person name="Kirdat K."/>
            <person name="Tiwarekar B."/>
            <person name="Yadav A."/>
        </authorList>
    </citation>
    <scope>NUCLEOTIDE SEQUENCE [LARGE SCALE GENOMIC DNA]</scope>
    <source>
        <strain evidence="10 11">UniB3</strain>
    </source>
</reference>
<dbReference type="InterPro" id="IPR011835">
    <property type="entry name" value="GS/SS"/>
</dbReference>
<feature type="domain" description="Starch synthase catalytic" evidence="9">
    <location>
        <begin position="2"/>
        <end position="236"/>
    </location>
</feature>
<evidence type="ECO:0000259" key="9">
    <source>
        <dbReference type="Pfam" id="PF08323"/>
    </source>
</evidence>
<dbReference type="EC" id="2.4.1.21" evidence="7"/>
<evidence type="ECO:0000256" key="2">
    <source>
        <dbReference type="ARBA" id="ARBA00002764"/>
    </source>
</evidence>
<evidence type="ECO:0000256" key="6">
    <source>
        <dbReference type="ARBA" id="ARBA00023056"/>
    </source>
</evidence>
<feature type="domain" description="Glycosyl transferase family 1" evidence="8">
    <location>
        <begin position="283"/>
        <end position="429"/>
    </location>
</feature>
<keyword evidence="5 7" id="KW-0808">Transferase</keyword>
<evidence type="ECO:0000256" key="5">
    <source>
        <dbReference type="ARBA" id="ARBA00022679"/>
    </source>
</evidence>
<organism evidence="10 11">
    <name type="scientific">Niallia alba</name>
    <dbReference type="NCBI Taxonomy" id="2729105"/>
    <lineage>
        <taxon>Bacteria</taxon>
        <taxon>Bacillati</taxon>
        <taxon>Bacillota</taxon>
        <taxon>Bacilli</taxon>
        <taxon>Bacillales</taxon>
        <taxon>Bacillaceae</taxon>
        <taxon>Niallia</taxon>
    </lineage>
</organism>
<dbReference type="CDD" id="cd03791">
    <property type="entry name" value="GT5_Glycogen_synthase_DULL1-like"/>
    <property type="match status" value="1"/>
</dbReference>
<accession>A0A7Y0KAL8</accession>
<dbReference type="Pfam" id="PF00534">
    <property type="entry name" value="Glycos_transf_1"/>
    <property type="match status" value="1"/>
</dbReference>
<dbReference type="PANTHER" id="PTHR45825:SF11">
    <property type="entry name" value="ALPHA AMYLASE DOMAIN-CONTAINING PROTEIN"/>
    <property type="match status" value="1"/>
</dbReference>
<evidence type="ECO:0000259" key="8">
    <source>
        <dbReference type="Pfam" id="PF00534"/>
    </source>
</evidence>
<dbReference type="NCBIfam" id="NF001898">
    <property type="entry name" value="PRK00654.1-1"/>
    <property type="match status" value="1"/>
</dbReference>
<dbReference type="InterPro" id="IPR001296">
    <property type="entry name" value="Glyco_trans_1"/>
</dbReference>
<evidence type="ECO:0000256" key="4">
    <source>
        <dbReference type="ARBA" id="ARBA00022676"/>
    </source>
</evidence>
<evidence type="ECO:0000256" key="3">
    <source>
        <dbReference type="ARBA" id="ARBA00010281"/>
    </source>
</evidence>
<dbReference type="NCBIfam" id="NF001899">
    <property type="entry name" value="PRK00654.1-2"/>
    <property type="match status" value="1"/>
</dbReference>
<dbReference type="GO" id="GO:0004373">
    <property type="term" value="F:alpha-1,4-glucan glucosyltransferase (UDP-glucose donor) activity"/>
    <property type="evidence" value="ECO:0007669"/>
    <property type="project" value="InterPro"/>
</dbReference>
<evidence type="ECO:0000313" key="10">
    <source>
        <dbReference type="EMBL" id="NMO78897.1"/>
    </source>
</evidence>
<dbReference type="GO" id="GO:0009011">
    <property type="term" value="F:alpha-1,4-glucan glucosyltransferase (ADP-glucose donor) activity"/>
    <property type="evidence" value="ECO:0007669"/>
    <property type="project" value="UniProtKB-UniRule"/>
</dbReference>
<dbReference type="RefSeq" id="WP_101730614.1">
    <property type="nucleotide sequence ID" value="NZ_JABBPK010000001.1"/>
</dbReference>
<dbReference type="Proteomes" id="UP000588491">
    <property type="component" value="Unassembled WGS sequence"/>
</dbReference>
<dbReference type="EMBL" id="JABBPK010000001">
    <property type="protein sequence ID" value="NMO78897.1"/>
    <property type="molecule type" value="Genomic_DNA"/>
</dbReference>
<dbReference type="AlphaFoldDB" id="A0A7Y0KAL8"/>
<comment type="catalytic activity">
    <reaction evidence="1 7">
        <text>[(1-&gt;4)-alpha-D-glucosyl](n) + ADP-alpha-D-glucose = [(1-&gt;4)-alpha-D-glucosyl](n+1) + ADP + H(+)</text>
        <dbReference type="Rhea" id="RHEA:18189"/>
        <dbReference type="Rhea" id="RHEA-COMP:9584"/>
        <dbReference type="Rhea" id="RHEA-COMP:9587"/>
        <dbReference type="ChEBI" id="CHEBI:15378"/>
        <dbReference type="ChEBI" id="CHEBI:15444"/>
        <dbReference type="ChEBI" id="CHEBI:57498"/>
        <dbReference type="ChEBI" id="CHEBI:456216"/>
        <dbReference type="EC" id="2.4.1.21"/>
    </reaction>
</comment>
<dbReference type="SUPFAM" id="SSF53756">
    <property type="entry name" value="UDP-Glycosyltransferase/glycogen phosphorylase"/>
    <property type="match status" value="1"/>
</dbReference>